<organism evidence="1">
    <name type="scientific">Rhizophora mucronata</name>
    <name type="common">Asiatic mangrove</name>
    <dbReference type="NCBI Taxonomy" id="61149"/>
    <lineage>
        <taxon>Eukaryota</taxon>
        <taxon>Viridiplantae</taxon>
        <taxon>Streptophyta</taxon>
        <taxon>Embryophyta</taxon>
        <taxon>Tracheophyta</taxon>
        <taxon>Spermatophyta</taxon>
        <taxon>Magnoliopsida</taxon>
        <taxon>eudicotyledons</taxon>
        <taxon>Gunneridae</taxon>
        <taxon>Pentapetalae</taxon>
        <taxon>rosids</taxon>
        <taxon>fabids</taxon>
        <taxon>Malpighiales</taxon>
        <taxon>Rhizophoraceae</taxon>
        <taxon>Rhizophora</taxon>
    </lineage>
</organism>
<name>A0A2P2PNY7_RHIMU</name>
<evidence type="ECO:0000313" key="1">
    <source>
        <dbReference type="EMBL" id="MBX56470.1"/>
    </source>
</evidence>
<reference evidence="1" key="1">
    <citation type="submission" date="2018-02" db="EMBL/GenBank/DDBJ databases">
        <title>Rhizophora mucronata_Transcriptome.</title>
        <authorList>
            <person name="Meera S.P."/>
            <person name="Sreeshan A."/>
            <person name="Augustine A."/>
        </authorList>
    </citation>
    <scope>NUCLEOTIDE SEQUENCE</scope>
    <source>
        <tissue evidence="1">Leaf</tissue>
    </source>
</reference>
<sequence length="16" mass="1930">MSSHNKKKQRNNSKSR</sequence>
<accession>A0A2P2PNY7</accession>
<proteinExistence type="predicted"/>
<protein>
    <submittedName>
        <fullName evidence="1">Uncharacterized protein</fullName>
    </submittedName>
</protein>
<dbReference type="EMBL" id="GGEC01075986">
    <property type="protein sequence ID" value="MBX56470.1"/>
    <property type="molecule type" value="Transcribed_RNA"/>
</dbReference>
<dbReference type="AlphaFoldDB" id="A0A2P2PNY7"/>